<dbReference type="Gene3D" id="3.30.2310.20">
    <property type="entry name" value="RelE-like"/>
    <property type="match status" value="1"/>
</dbReference>
<comment type="caution">
    <text evidence="1">The sequence shown here is derived from an EMBL/GenBank/DDBJ whole genome shotgun (WGS) entry which is preliminary data.</text>
</comment>
<keyword evidence="2" id="KW-1185">Reference proteome</keyword>
<reference evidence="1" key="1">
    <citation type="submission" date="2021-03" db="EMBL/GenBank/DDBJ databases">
        <authorList>
            <person name="Lu T."/>
            <person name="Wang Q."/>
            <person name="Han X."/>
        </authorList>
    </citation>
    <scope>NUCLEOTIDE SEQUENCE</scope>
    <source>
        <strain evidence="1">WQ 2009</strain>
    </source>
</reference>
<sequence>MIITFSKNNLKKIASDPKKCLKEFGNIRGKKILQRLSDLNTADTLEDVRHLPGKYHELGENRKGQWACHLDGNYRLVFKPHEDPIATNEDGQYVWVEILGIEIIEVVDYH</sequence>
<organism evidence="1 2">
    <name type="scientific">Rhinopithecimicrobium faecis</name>
    <dbReference type="NCBI Taxonomy" id="2820698"/>
    <lineage>
        <taxon>Bacteria</taxon>
        <taxon>Pseudomonadati</taxon>
        <taxon>Bacteroidota</taxon>
        <taxon>Sphingobacteriia</taxon>
        <taxon>Sphingobacteriales</taxon>
        <taxon>Sphingobacteriaceae</taxon>
        <taxon>Rhinopithecimicrobium</taxon>
    </lineage>
</organism>
<dbReference type="EMBL" id="JAGKSB010000013">
    <property type="protein sequence ID" value="MBP3944075.1"/>
    <property type="molecule type" value="Genomic_DNA"/>
</dbReference>
<evidence type="ECO:0000313" key="1">
    <source>
        <dbReference type="EMBL" id="MBP3944075.1"/>
    </source>
</evidence>
<name>A0A8T4HCR0_9SPHI</name>
<proteinExistence type="predicted"/>
<dbReference type="AlphaFoldDB" id="A0A8T4HCR0"/>
<dbReference type="Proteomes" id="UP000679691">
    <property type="component" value="Unassembled WGS sequence"/>
</dbReference>
<evidence type="ECO:0000313" key="2">
    <source>
        <dbReference type="Proteomes" id="UP000679691"/>
    </source>
</evidence>
<dbReference type="InterPro" id="IPR035093">
    <property type="entry name" value="RelE/ParE_toxin_dom_sf"/>
</dbReference>
<accession>A0A8T4HCR0</accession>
<protein>
    <submittedName>
        <fullName evidence="1">Killer suppression protein HigA</fullName>
    </submittedName>
</protein>
<dbReference type="SUPFAM" id="SSF143011">
    <property type="entry name" value="RelE-like"/>
    <property type="match status" value="1"/>
</dbReference>
<gene>
    <name evidence="1" type="ORF">J5U18_10985</name>
</gene>